<evidence type="ECO:0000259" key="9">
    <source>
        <dbReference type="PROSITE" id="PS50111"/>
    </source>
</evidence>
<dbReference type="Gene3D" id="1.10.287.950">
    <property type="entry name" value="Methyl-accepting chemotaxis protein"/>
    <property type="match status" value="1"/>
</dbReference>
<organism evidence="11 12">
    <name type="scientific">Paenibacillus filicis</name>
    <dbReference type="NCBI Taxonomy" id="669464"/>
    <lineage>
        <taxon>Bacteria</taxon>
        <taxon>Bacillati</taxon>
        <taxon>Bacillota</taxon>
        <taxon>Bacilli</taxon>
        <taxon>Bacillales</taxon>
        <taxon>Paenibacillaceae</taxon>
        <taxon>Paenibacillus</taxon>
    </lineage>
</organism>
<evidence type="ECO:0000256" key="7">
    <source>
        <dbReference type="SAM" id="Coils"/>
    </source>
</evidence>
<evidence type="ECO:0000313" key="11">
    <source>
        <dbReference type="EMBL" id="MEK8132808.1"/>
    </source>
</evidence>
<evidence type="ECO:0000256" key="2">
    <source>
        <dbReference type="ARBA" id="ARBA00022475"/>
    </source>
</evidence>
<keyword evidence="3 8" id="KW-0472">Membrane</keyword>
<keyword evidence="8" id="KW-0812">Transmembrane</keyword>
<dbReference type="PRINTS" id="PR00260">
    <property type="entry name" value="CHEMTRNSDUCR"/>
</dbReference>
<dbReference type="SMART" id="SM00304">
    <property type="entry name" value="HAMP"/>
    <property type="match status" value="1"/>
</dbReference>
<accession>A0ABU9DYG2</accession>
<dbReference type="EMBL" id="JBBPCC010000035">
    <property type="protein sequence ID" value="MEK8132808.1"/>
    <property type="molecule type" value="Genomic_DNA"/>
</dbReference>
<dbReference type="CDD" id="cd06225">
    <property type="entry name" value="HAMP"/>
    <property type="match status" value="1"/>
</dbReference>
<evidence type="ECO:0000256" key="1">
    <source>
        <dbReference type="ARBA" id="ARBA00004236"/>
    </source>
</evidence>
<dbReference type="InterPro" id="IPR024478">
    <property type="entry name" value="HlyB_4HB_MCP"/>
</dbReference>
<evidence type="ECO:0000256" key="8">
    <source>
        <dbReference type="SAM" id="Phobius"/>
    </source>
</evidence>
<keyword evidence="8" id="KW-1133">Transmembrane helix</keyword>
<keyword evidence="4 6" id="KW-0807">Transducer</keyword>
<evidence type="ECO:0000259" key="10">
    <source>
        <dbReference type="PROSITE" id="PS50885"/>
    </source>
</evidence>
<keyword evidence="12" id="KW-1185">Reference proteome</keyword>
<feature type="domain" description="HAMP" evidence="10">
    <location>
        <begin position="205"/>
        <end position="258"/>
    </location>
</feature>
<feature type="transmembrane region" description="Helical" evidence="8">
    <location>
        <begin position="182"/>
        <end position="203"/>
    </location>
</feature>
<evidence type="ECO:0000313" key="12">
    <source>
        <dbReference type="Proteomes" id="UP001469365"/>
    </source>
</evidence>
<feature type="coiled-coil region" evidence="7">
    <location>
        <begin position="104"/>
        <end position="131"/>
    </location>
</feature>
<dbReference type="PROSITE" id="PS50885">
    <property type="entry name" value="HAMP"/>
    <property type="match status" value="1"/>
</dbReference>
<dbReference type="PROSITE" id="PS50111">
    <property type="entry name" value="CHEMOTAXIS_TRANSDUC_2"/>
    <property type="match status" value="1"/>
</dbReference>
<comment type="similarity">
    <text evidence="5">Belongs to the methyl-accepting chemotaxis (MCP) protein family.</text>
</comment>
<evidence type="ECO:0000256" key="3">
    <source>
        <dbReference type="ARBA" id="ARBA00023136"/>
    </source>
</evidence>
<reference evidence="11 12" key="1">
    <citation type="submission" date="2024-04" db="EMBL/GenBank/DDBJ databases">
        <title>draft genome sequnece of Paenibacillus filicis.</title>
        <authorList>
            <person name="Kim D.-U."/>
        </authorList>
    </citation>
    <scope>NUCLEOTIDE SEQUENCE [LARGE SCALE GENOMIC DNA]</scope>
    <source>
        <strain evidence="11 12">KACC14197</strain>
    </source>
</reference>
<name>A0ABU9DYG2_9BACL</name>
<dbReference type="InterPro" id="IPR004090">
    <property type="entry name" value="Chemotax_Me-accpt_rcpt"/>
</dbReference>
<dbReference type="RefSeq" id="WP_341419931.1">
    <property type="nucleotide sequence ID" value="NZ_JBBPCC010000035.1"/>
</dbReference>
<comment type="caution">
    <text evidence="11">The sequence shown here is derived from an EMBL/GenBank/DDBJ whole genome shotgun (WGS) entry which is preliminary data.</text>
</comment>
<dbReference type="Pfam" id="PF00672">
    <property type="entry name" value="HAMP"/>
    <property type="match status" value="1"/>
</dbReference>
<sequence length="522" mass="56150">MKMTVAKKLYSGFFSVLLLLAVIAGISYYQLKAIDKSYSNLIEDRAAKVSIIKDMVLTIRQQQLMNRSYLLTGSDKYLSGLEKARTDFTAKSNEISKMLTVTKTKDLLSEINRQEARYKQLTDQAIQSKKQGDMNSVLDIIENQAGPIVEDISRLGTEFIAYQQEQLDQGSLDNSNKVESTISTLLLISVIAILAGAGIAFLISRQISRPILAVSRAAERIAAGDLTEEPLSVRNRDEIGELADSFNTMTDNLRQIIRSVLNSASSLSAAAQEISASTEEIASGSTSQAGAAQTINQLFSELSSAINSVARGAEQASELTSNTMSLAEEGSQVLQSSIDGMNVISSQMSRLEEDSNKIGDIIEVIDDIADQTNLLALNAAIEAARAGDQGRGFAVVADEVRKLAERSIDATKQITVIIKGMQQNTLHSISAVNEGVTYSQKTGEAFARIFSLVNESASKVTEIAAASEEQAAQTSEVRFSIESISASTEQAAAASEETASAAQSLALLAEELNSAVEIFKIR</sequence>
<evidence type="ECO:0000256" key="6">
    <source>
        <dbReference type="PROSITE-ProRule" id="PRU00284"/>
    </source>
</evidence>
<feature type="domain" description="Methyl-accepting transducer" evidence="9">
    <location>
        <begin position="263"/>
        <end position="506"/>
    </location>
</feature>
<dbReference type="InterPro" id="IPR004089">
    <property type="entry name" value="MCPsignal_dom"/>
</dbReference>
<dbReference type="SUPFAM" id="SSF58104">
    <property type="entry name" value="Methyl-accepting chemotaxis protein (MCP) signaling domain"/>
    <property type="match status" value="1"/>
</dbReference>
<keyword evidence="7" id="KW-0175">Coiled coil</keyword>
<dbReference type="Pfam" id="PF12729">
    <property type="entry name" value="4HB_MCP_1"/>
    <property type="match status" value="1"/>
</dbReference>
<gene>
    <name evidence="11" type="ORF">WMW72_33500</name>
</gene>
<evidence type="ECO:0000256" key="5">
    <source>
        <dbReference type="ARBA" id="ARBA00029447"/>
    </source>
</evidence>
<dbReference type="InterPro" id="IPR003660">
    <property type="entry name" value="HAMP_dom"/>
</dbReference>
<evidence type="ECO:0000256" key="4">
    <source>
        <dbReference type="ARBA" id="ARBA00023224"/>
    </source>
</evidence>
<keyword evidence="2" id="KW-1003">Cell membrane</keyword>
<proteinExistence type="inferred from homology"/>
<protein>
    <submittedName>
        <fullName evidence="11">Methyl-accepting chemotaxis protein</fullName>
    </submittedName>
</protein>
<dbReference type="SMART" id="SM00283">
    <property type="entry name" value="MA"/>
    <property type="match status" value="1"/>
</dbReference>
<dbReference type="Proteomes" id="UP001469365">
    <property type="component" value="Unassembled WGS sequence"/>
</dbReference>
<comment type="subcellular location">
    <subcellularLocation>
        <location evidence="1">Cell membrane</location>
    </subcellularLocation>
</comment>
<dbReference type="PANTHER" id="PTHR32089:SF112">
    <property type="entry name" value="LYSOZYME-LIKE PROTEIN-RELATED"/>
    <property type="match status" value="1"/>
</dbReference>
<dbReference type="PANTHER" id="PTHR32089">
    <property type="entry name" value="METHYL-ACCEPTING CHEMOTAXIS PROTEIN MCPB"/>
    <property type="match status" value="1"/>
</dbReference>
<dbReference type="Pfam" id="PF00015">
    <property type="entry name" value="MCPsignal"/>
    <property type="match status" value="1"/>
</dbReference>